<protein>
    <submittedName>
        <fullName evidence="3">Gfo/Idh/MocA family oxidoreductase</fullName>
    </submittedName>
    <submittedName>
        <fullName evidence="4">Putative dehydrogenase</fullName>
    </submittedName>
</protein>
<dbReference type="InterPro" id="IPR052515">
    <property type="entry name" value="Gfo/Idh/MocA_Oxidoreductase"/>
</dbReference>
<accession>A0A2U1AVP1</accession>
<evidence type="ECO:0000259" key="2">
    <source>
        <dbReference type="Pfam" id="PF02894"/>
    </source>
</evidence>
<dbReference type="InterPro" id="IPR036291">
    <property type="entry name" value="NAD(P)-bd_dom_sf"/>
</dbReference>
<dbReference type="Gene3D" id="3.40.50.720">
    <property type="entry name" value="NAD(P)-binding Rossmann-like Domain"/>
    <property type="match status" value="1"/>
</dbReference>
<evidence type="ECO:0000259" key="1">
    <source>
        <dbReference type="Pfam" id="PF01408"/>
    </source>
</evidence>
<keyword evidence="5" id="KW-1185">Reference proteome</keyword>
<dbReference type="Pfam" id="PF02894">
    <property type="entry name" value="GFO_IDH_MocA_C"/>
    <property type="match status" value="1"/>
</dbReference>
<dbReference type="GeneID" id="78295663"/>
<evidence type="ECO:0000313" key="6">
    <source>
        <dbReference type="Proteomes" id="UP000576225"/>
    </source>
</evidence>
<dbReference type="InterPro" id="IPR000683">
    <property type="entry name" value="Gfo/Idh/MocA-like_OxRdtase_N"/>
</dbReference>
<comment type="caution">
    <text evidence="4">The sequence shown here is derived from an EMBL/GenBank/DDBJ whole genome shotgun (WGS) entry which is preliminary data.</text>
</comment>
<organism evidence="4 5">
    <name type="scientific">Victivallis vadensis</name>
    <dbReference type="NCBI Taxonomy" id="172901"/>
    <lineage>
        <taxon>Bacteria</taxon>
        <taxon>Pseudomonadati</taxon>
        <taxon>Lentisphaerota</taxon>
        <taxon>Lentisphaeria</taxon>
        <taxon>Victivallales</taxon>
        <taxon>Victivallaceae</taxon>
        <taxon>Victivallis</taxon>
    </lineage>
</organism>
<dbReference type="Gene3D" id="3.30.360.10">
    <property type="entry name" value="Dihydrodipicolinate Reductase, domain 2"/>
    <property type="match status" value="1"/>
</dbReference>
<feature type="domain" description="Gfo/Idh/MocA-like oxidoreductase C-terminal" evidence="2">
    <location>
        <begin position="166"/>
        <end position="375"/>
    </location>
</feature>
<dbReference type="Proteomes" id="UP000576225">
    <property type="component" value="Unassembled WGS sequence"/>
</dbReference>
<dbReference type="EMBL" id="QEKH01000017">
    <property type="protein sequence ID" value="PVY40307.1"/>
    <property type="molecule type" value="Genomic_DNA"/>
</dbReference>
<dbReference type="Proteomes" id="UP000245959">
    <property type="component" value="Unassembled WGS sequence"/>
</dbReference>
<gene>
    <name evidence="4" type="ORF">C8D82_11726</name>
    <name evidence="3" type="ORF">HF882_04170</name>
</gene>
<dbReference type="SUPFAM" id="SSF55347">
    <property type="entry name" value="Glyceraldehyde-3-phosphate dehydrogenase-like, C-terminal domain"/>
    <property type="match status" value="1"/>
</dbReference>
<dbReference type="SUPFAM" id="SSF51735">
    <property type="entry name" value="NAD(P)-binding Rossmann-fold domains"/>
    <property type="match status" value="1"/>
</dbReference>
<proteinExistence type="predicted"/>
<name>A0A2U1AVP1_9BACT</name>
<sequence>MATKSAAAKKAPVKKAAVKKAPAAPKKLRVAIIGCGGISQTHMAAYKEIPEVELVGFCDINPAKLTEYQEKYGVKPEQCFEKWDDLFKAVKPDAVDICTPNGVHCPAALAAAAAGCHIMVEKPMAMNPDECEQMIAAAKKHKVKLAVGFQHRFNSKTDFLVNARDKGQFGNVMFVKCQALRRRGIPNWGVFGQKELQGGGPMIDIGVHVVEMAHYFMGSPKPVAATGNCWTYLGNKQSDVMCAWPNWDYKTYTVEDLAIGHIRFDNGMIMQIESSFAAHIDKDEWRFTAMGDKGGCCWDPLQIFTDEAGAMVHITPDYVAPDWNKDWVYLFVRKLQNWVDGILKGTPLRASGEEGLAVQKILDGIYRSAEQGGKEVPIK</sequence>
<evidence type="ECO:0000313" key="5">
    <source>
        <dbReference type="Proteomes" id="UP000245959"/>
    </source>
</evidence>
<feature type="domain" description="Gfo/Idh/MocA-like oxidoreductase N-terminal" evidence="1">
    <location>
        <begin position="28"/>
        <end position="149"/>
    </location>
</feature>
<dbReference type="PANTHER" id="PTHR43249">
    <property type="entry name" value="UDP-N-ACETYL-2-AMINO-2-DEOXY-D-GLUCURONATE OXIDASE"/>
    <property type="match status" value="1"/>
</dbReference>
<dbReference type="PANTHER" id="PTHR43249:SF1">
    <property type="entry name" value="D-GLUCOSIDE 3-DEHYDROGENASE"/>
    <property type="match status" value="1"/>
</dbReference>
<reference evidence="3 6" key="2">
    <citation type="submission" date="2020-04" db="EMBL/GenBank/DDBJ databases">
        <authorList>
            <person name="Hitch T.C.A."/>
            <person name="Wylensek D."/>
            <person name="Clavel T."/>
        </authorList>
    </citation>
    <scope>NUCLEOTIDE SEQUENCE [LARGE SCALE GENOMIC DNA]</scope>
    <source>
        <strain evidence="3 6">COR2-253-APC-1A</strain>
    </source>
</reference>
<dbReference type="EMBL" id="JABAEW010000005">
    <property type="protein sequence ID" value="NMD85775.1"/>
    <property type="molecule type" value="Genomic_DNA"/>
</dbReference>
<dbReference type="RefSeq" id="WP_116884363.1">
    <property type="nucleotide sequence ID" value="NZ_CAJKCJ010000004.1"/>
</dbReference>
<reference evidence="4 5" key="1">
    <citation type="submission" date="2018-04" db="EMBL/GenBank/DDBJ databases">
        <title>Genomic Encyclopedia of Type Strains, Phase IV (KMG-IV): sequencing the most valuable type-strain genomes for metagenomic binning, comparative biology and taxonomic classification.</title>
        <authorList>
            <person name="Goeker M."/>
        </authorList>
    </citation>
    <scope>NUCLEOTIDE SEQUENCE [LARGE SCALE GENOMIC DNA]</scope>
    <source>
        <strain evidence="4 5">DSM 14823</strain>
    </source>
</reference>
<dbReference type="GO" id="GO:0000166">
    <property type="term" value="F:nucleotide binding"/>
    <property type="evidence" value="ECO:0007669"/>
    <property type="project" value="InterPro"/>
</dbReference>
<dbReference type="AlphaFoldDB" id="A0A2U1AVP1"/>
<dbReference type="InterPro" id="IPR004104">
    <property type="entry name" value="Gfo/Idh/MocA-like_OxRdtase_C"/>
</dbReference>
<evidence type="ECO:0000313" key="4">
    <source>
        <dbReference type="EMBL" id="PVY40307.1"/>
    </source>
</evidence>
<evidence type="ECO:0000313" key="3">
    <source>
        <dbReference type="EMBL" id="NMD85775.1"/>
    </source>
</evidence>
<dbReference type="Pfam" id="PF01408">
    <property type="entry name" value="GFO_IDH_MocA"/>
    <property type="match status" value="1"/>
</dbReference>